<accession>A0ABN8MWV9</accession>
<evidence type="ECO:0000256" key="4">
    <source>
        <dbReference type="ARBA" id="ARBA00023136"/>
    </source>
</evidence>
<evidence type="ECO:0000256" key="6">
    <source>
        <dbReference type="SAM" id="MobiDB-lite"/>
    </source>
</evidence>
<feature type="domain" description="Ion transport" evidence="8">
    <location>
        <begin position="48"/>
        <end position="368"/>
    </location>
</feature>
<feature type="region of interest" description="Disordered" evidence="6">
    <location>
        <begin position="546"/>
        <end position="567"/>
    </location>
</feature>
<keyword evidence="5" id="KW-0107">Calcium channel</keyword>
<dbReference type="SUPFAM" id="SSF81324">
    <property type="entry name" value="Voltage-gated potassium channels"/>
    <property type="match status" value="4"/>
</dbReference>
<evidence type="ECO:0000256" key="1">
    <source>
        <dbReference type="ARBA" id="ARBA00004141"/>
    </source>
</evidence>
<sequence length="1967" mass="224058">MKEAPSTCQVKIHGEEKVDEGFQFESISCLLIAKDSKPRQWTIQLIKWPWFERISMFVIFINCVTLAMYNPLDKQCVTTRCQVLENIEHFVFAFFVAEMMIKMVAMGVIGKKGYLQDNWNRLDCFIVVIGFIEKAVQRGNYLTIIRAFRVLRPLRAINKVPSIRILVTLLLDTLPMLGNVLMLSFLIFFVFGIIGVQLWQGKLRNRCFTNLNESSMFFTRYNQSKYYVPSFTSPDFVCSLPADHGTSKCSDIDPYYQNKKECNASFDNNYAGNNSLCVNWNKYYGTCQPDGPNPFYDTTSFDNIGIAWIAIFQVITLEGWSDIMYFVQDSHSFWNWIYFVVLIVMGSFFLVNLCLVVITMQFQETKAREIELMEHSKKETGFHHPSSLMSFVKFLQNLCKCASKDKEPQVHHHHHHFFHHHHFHHHLYNCFVPASPVMLSNVRNVSDLALSSEIPEIKVQEEGEQEVSFPPLSEEFNVYQKCLTSTHEQASRRSSRTSTCSHTLSIHAETASAVSFEDIMAETKTSVTLNIPSPTATVGFFAFASSNSSPRMRKNPNIDKAEHSTSTTVSAEINPQYSSVNFGKQDEPKMELKVEKKSSLRRNDKDASKKRRFSQPVHVKLDCTPTPVISTYRPSEIVNEDIDPDNSIEVGANPVKLEVEGFSTSPKHNLQSSDLSFQEISSNKGLEDDIKPVTAPLKKPSLSHRSISTQSEDDMFESLFNLRQSASYDVTTNHGIWQKFRGLCRKITVSKQFTFFIMSVILLNMICMGLEHYNQPDSLTVALETTNIIFVSIFGIEMILKLLGDGVTMYLNNGQNVFDGVIVIVSVCEILLSKGNSALSVFRSIRLLRIFKLVRPVRYQLLVVIKTMTSVMTFFGLLFLFIFAFAILGMNLFGGKFEFKDAEGELVTSRSNFDDFLWAMVTVFQILTQENWNRVMYDGMRSTNKWAALYFTTLMAVGYYVLFNLLVAILVEGFTNSGKENLPLKSERKMENPDSNSETINKPHIVISYCDSNESCPGSCCQEAKPEFCGHGVRNALGTTFQLKSNFAPNLTLVNQEPKEGTNKKRVDDLSYQPQDTSLTLPQLKRMRQASMSIIRRTGHTNQRIADHEISANNSGFEMNDNLEKDLDICETKRNEEALSTRTFEFKPEMADSPVIKASNSAGIDTTERLRKSETSSSPTGIQSYQIGFHNTLRDDDIYQQRERYAPESKPKKEKDPSIGQQRRDWSLYLFPASSRFRCFLIAVCEHKYFDYVVLLFILTSCVALALEEPNMHPKKRQIIDIAMVVLTGIFSVEMTMKIVAHGLVIGPGSYLKDGWNVLDGSLVLVSWIDVIITYSTASAPEVLGALKVFRALRTLRPLRMIRRAQGLKLVVQTLLYSLKPIGNTVLIAAIFFVMFAILGVQIFKGTFHYCEGNSRVKNKKECLKSSNGHWENHMYNFDNLPQALISLFVFSTRDGWVEIMHNGIDAVGVDQQPVKNYAEWRLAYFIPFLMLGGFLVLNMIVGVVVENFQRCRERLEDEEKQRRRRKMLDKARSKNQQEVDRTYYQSYSKWRRRVHDVCLHMYWDVVIAMVICLNVICMSLEHYQMSQTFVLFVETSNYLFTGIFVLEVVFKFIAFGFVRYFQDGWNLVDLVIVILSLAGIIIESLSSSKKLLINPTVARSLRVLRIIRVLKLVKLAKGVRSLLDTLFEALPQVANLGLLFLLLFFIYSCLGIQLFGTLECSPSQPCQGLGPHAHFRDFGTAMLTLFRIATGDNWNGILEDTLRSKCSSEAECDKYCCMSKYTAPIFFVTFVLAAQFVLVNVVIAVLMKHLKESKEKIAANMAAKDLEKKLKLLTLSAKNFIKGKARKNDLPSISRRRSIVQLGLGGIELAQLKYCEPENTIDKSFVTEFSRADAIFQEYMRLNANLQKAKMKIVRTSSHNTVEVNTPSTETHSVRQRRNSVGGVRELHKISTHLSSFTVYKSGAKL</sequence>
<dbReference type="InterPro" id="IPR027359">
    <property type="entry name" value="Volt_channel_dom_sf"/>
</dbReference>
<evidence type="ECO:0000256" key="7">
    <source>
        <dbReference type="SAM" id="Phobius"/>
    </source>
</evidence>
<dbReference type="PANTHER" id="PTHR10037">
    <property type="entry name" value="VOLTAGE-GATED CATION CHANNEL CALCIUM AND SODIUM"/>
    <property type="match status" value="1"/>
</dbReference>
<feature type="transmembrane region" description="Helical" evidence="7">
    <location>
        <begin position="1279"/>
        <end position="1301"/>
    </location>
</feature>
<keyword evidence="2 7" id="KW-0812">Transmembrane</keyword>
<comment type="subcellular location">
    <subcellularLocation>
        <location evidence="1 5">Membrane</location>
        <topology evidence="1 5">Multi-pass membrane protein</topology>
    </subcellularLocation>
</comment>
<feature type="region of interest" description="Disordered" evidence="6">
    <location>
        <begin position="581"/>
        <end position="614"/>
    </location>
</feature>
<name>A0ABN8MWV9_9CNID</name>
<proteinExistence type="inferred from homology"/>
<dbReference type="PANTHER" id="PTHR10037:SF230">
    <property type="entry name" value="CA[2+]-CHANNEL PROTEIN ALPHA[[1]] SUBUNIT T, ISOFORM F"/>
    <property type="match status" value="1"/>
</dbReference>
<feature type="transmembrane region" description="Helical" evidence="7">
    <location>
        <begin position="50"/>
        <end position="69"/>
    </location>
</feature>
<organism evidence="9 10">
    <name type="scientific">Porites lobata</name>
    <dbReference type="NCBI Taxonomy" id="104759"/>
    <lineage>
        <taxon>Eukaryota</taxon>
        <taxon>Metazoa</taxon>
        <taxon>Cnidaria</taxon>
        <taxon>Anthozoa</taxon>
        <taxon>Hexacorallia</taxon>
        <taxon>Scleractinia</taxon>
        <taxon>Fungiina</taxon>
        <taxon>Poritidae</taxon>
        <taxon>Porites</taxon>
    </lineage>
</organism>
<dbReference type="InterPro" id="IPR005821">
    <property type="entry name" value="Ion_trans_dom"/>
</dbReference>
<comment type="similarity">
    <text evidence="5">Belongs to the calcium channel alpha-1 subunit (TC 1.A.1.11) family.</text>
</comment>
<keyword evidence="5" id="KW-0106">Calcium</keyword>
<evidence type="ECO:0000259" key="8">
    <source>
        <dbReference type="Pfam" id="PF00520"/>
    </source>
</evidence>
<feature type="transmembrane region" description="Helical" evidence="7">
    <location>
        <begin position="333"/>
        <end position="358"/>
    </location>
</feature>
<dbReference type="Pfam" id="PF00520">
    <property type="entry name" value="Ion_trans"/>
    <property type="match status" value="4"/>
</dbReference>
<evidence type="ECO:0000256" key="5">
    <source>
        <dbReference type="RuleBase" id="RU003808"/>
    </source>
</evidence>
<comment type="caution">
    <text evidence="9">The sequence shown here is derived from an EMBL/GenBank/DDBJ whole genome shotgun (WGS) entry which is preliminary data.</text>
</comment>
<evidence type="ECO:0000313" key="10">
    <source>
        <dbReference type="Proteomes" id="UP001159405"/>
    </source>
</evidence>
<reference evidence="9 10" key="1">
    <citation type="submission" date="2022-05" db="EMBL/GenBank/DDBJ databases">
        <authorList>
            <consortium name="Genoscope - CEA"/>
            <person name="William W."/>
        </authorList>
    </citation>
    <scope>NUCLEOTIDE SEQUENCE [LARGE SCALE GENOMIC DNA]</scope>
</reference>
<feature type="transmembrane region" description="Helical" evidence="7">
    <location>
        <begin position="1625"/>
        <end position="1643"/>
    </location>
</feature>
<dbReference type="Proteomes" id="UP001159405">
    <property type="component" value="Unassembled WGS sequence"/>
</dbReference>
<feature type="transmembrane region" description="Helical" evidence="7">
    <location>
        <begin position="1560"/>
        <end position="1578"/>
    </location>
</feature>
<evidence type="ECO:0000256" key="2">
    <source>
        <dbReference type="ARBA" id="ARBA00022692"/>
    </source>
</evidence>
<keyword evidence="4 7" id="KW-0472">Membrane</keyword>
<feature type="transmembrane region" description="Helical" evidence="7">
    <location>
        <begin position="1321"/>
        <end position="1340"/>
    </location>
</feature>
<feature type="transmembrane region" description="Helical" evidence="7">
    <location>
        <begin position="946"/>
        <end position="971"/>
    </location>
</feature>
<feature type="domain" description="Ion transport" evidence="8">
    <location>
        <begin position="1247"/>
        <end position="1516"/>
    </location>
</feature>
<dbReference type="InterPro" id="IPR043203">
    <property type="entry name" value="VGCC_Ca_Na"/>
</dbReference>
<dbReference type="EMBL" id="CALNXK010000005">
    <property type="protein sequence ID" value="CAH3037166.1"/>
    <property type="molecule type" value="Genomic_DNA"/>
</dbReference>
<keyword evidence="5" id="KW-0813">Transport</keyword>
<dbReference type="PRINTS" id="PR00167">
    <property type="entry name" value="CACHANNEL"/>
</dbReference>
<dbReference type="Gene3D" id="1.20.120.350">
    <property type="entry name" value="Voltage-gated potassium channels. Chain C"/>
    <property type="match status" value="4"/>
</dbReference>
<keyword evidence="5" id="KW-0407">Ion channel</keyword>
<feature type="domain" description="Ion transport" evidence="8">
    <location>
        <begin position="1561"/>
        <end position="1816"/>
    </location>
</feature>
<keyword evidence="3 7" id="KW-1133">Transmembrane helix</keyword>
<keyword evidence="5" id="KW-0406">Ion transport</keyword>
<dbReference type="Gene3D" id="1.10.287.70">
    <property type="match status" value="4"/>
</dbReference>
<feature type="transmembrane region" description="Helical" evidence="7">
    <location>
        <begin position="871"/>
        <end position="893"/>
    </location>
</feature>
<feature type="transmembrane region" description="Helical" evidence="7">
    <location>
        <begin position="1697"/>
        <end position="1716"/>
    </location>
</feature>
<feature type="transmembrane region" description="Helical" evidence="7">
    <location>
        <begin position="1385"/>
        <end position="1404"/>
    </location>
</feature>
<keyword evidence="5" id="KW-0109">Calcium transport</keyword>
<feature type="transmembrane region" description="Helical" evidence="7">
    <location>
        <begin position="785"/>
        <end position="804"/>
    </location>
</feature>
<feature type="transmembrane region" description="Helical" evidence="7">
    <location>
        <begin position="753"/>
        <end position="773"/>
    </location>
</feature>
<feature type="transmembrane region" description="Helical" evidence="7">
    <location>
        <begin position="306"/>
        <end position="327"/>
    </location>
</feature>
<feature type="compositionally biased region" description="Basic and acidic residues" evidence="6">
    <location>
        <begin position="584"/>
        <end position="607"/>
    </location>
</feature>
<keyword evidence="10" id="KW-1185">Reference proteome</keyword>
<feature type="transmembrane region" description="Helical" evidence="7">
    <location>
        <begin position="1786"/>
        <end position="1808"/>
    </location>
</feature>
<keyword evidence="5" id="KW-0851">Voltage-gated channel</keyword>
<evidence type="ECO:0000256" key="3">
    <source>
        <dbReference type="ARBA" id="ARBA00022989"/>
    </source>
</evidence>
<feature type="region of interest" description="Disordered" evidence="6">
    <location>
        <begin position="1157"/>
        <end position="1183"/>
    </location>
</feature>
<gene>
    <name evidence="9" type="ORF">PLOB_00035371</name>
</gene>
<feature type="domain" description="Ion transport" evidence="8">
    <location>
        <begin position="751"/>
        <end position="977"/>
    </location>
</feature>
<feature type="transmembrane region" description="Helical" evidence="7">
    <location>
        <begin position="176"/>
        <end position="196"/>
    </location>
</feature>
<dbReference type="InterPro" id="IPR002077">
    <property type="entry name" value="VDCCAlpha1"/>
</dbReference>
<evidence type="ECO:0000313" key="9">
    <source>
        <dbReference type="EMBL" id="CAH3037166.1"/>
    </source>
</evidence>
<feature type="transmembrane region" description="Helical" evidence="7">
    <location>
        <begin position="1483"/>
        <end position="1506"/>
    </location>
</feature>
<protein>
    <recommendedName>
        <fullName evidence="8">Ion transport domain-containing protein</fullName>
    </recommendedName>
</protein>
<feature type="transmembrane region" description="Helical" evidence="7">
    <location>
        <begin position="90"/>
        <end position="109"/>
    </location>
</feature>
<feature type="transmembrane region" description="Helical" evidence="7">
    <location>
        <begin position="1599"/>
        <end position="1619"/>
    </location>
</feature>